<evidence type="ECO:0000313" key="2">
    <source>
        <dbReference type="Proteomes" id="UP000559653"/>
    </source>
</evidence>
<proteinExistence type="predicted"/>
<evidence type="ECO:0000313" key="1">
    <source>
        <dbReference type="EMBL" id="MBA4453051.1"/>
    </source>
</evidence>
<organism evidence="1 2">
    <name type="scientific">Candidatus Nitrosomaritimum aestuariumsis</name>
    <dbReference type="NCBI Taxonomy" id="3342354"/>
    <lineage>
        <taxon>Archaea</taxon>
        <taxon>Nitrososphaerota</taxon>
        <taxon>Nitrososphaeria</taxon>
        <taxon>Nitrosopumilales</taxon>
        <taxon>Nitrosopumilaceae</taxon>
        <taxon>Candidatus Nitrosomaritimum</taxon>
    </lineage>
</organism>
<accession>A0AC60W0F2</accession>
<reference evidence="1 2" key="1">
    <citation type="journal article" date="2020" name="Appl. Environ. Microbiol.">
        <title>Genomic Characteristics of a Novel Species of Ammonia-Oxidizing Archaea from the Jiulong River Estuary.</title>
        <authorList>
            <person name="Zou D."/>
            <person name="Wan R."/>
            <person name="Han L."/>
            <person name="Xu M.N."/>
            <person name="Liu Y."/>
            <person name="Liu H."/>
            <person name="Kao S.J."/>
            <person name="Li M."/>
        </authorList>
    </citation>
    <scope>NUCLEOTIDE SEQUENCE [LARGE SCALE GENOMIC DNA]</scope>
    <source>
        <strain evidence="1">W1bin1</strain>
    </source>
</reference>
<protein>
    <submittedName>
        <fullName evidence="1">Uncharacterized protein</fullName>
    </submittedName>
</protein>
<dbReference type="EMBL" id="JACEMZ010000066">
    <property type="protein sequence ID" value="MBA4453051.1"/>
    <property type="molecule type" value="Genomic_DNA"/>
</dbReference>
<dbReference type="Proteomes" id="UP000559653">
    <property type="component" value="Unassembled WGS sequence"/>
</dbReference>
<sequence length="113" mass="13283">MHENKEENIIVSLPGEFIHRIEQDLNKITSSIPDILSSHYEFLKDEWNYSNAFEFLVGMMVGNCQFSYIQAFDQIYEKMPTGDQTEEIHNMISRRKVDFEQGVSAFLEENNIK</sequence>
<comment type="caution">
    <text evidence="1">The sequence shown here is derived from an EMBL/GenBank/DDBJ whole genome shotgun (WGS) entry which is preliminary data.</text>
</comment>
<name>A0AC60W0F2_9ARCH</name>
<gene>
    <name evidence="1" type="ORF">H2B03_07810</name>
</gene>